<dbReference type="Proteomes" id="UP000198211">
    <property type="component" value="Unassembled WGS sequence"/>
</dbReference>
<dbReference type="AlphaFoldDB" id="A0A225V551"/>
<evidence type="ECO:0000313" key="1">
    <source>
        <dbReference type="EMBL" id="OWY99846.1"/>
    </source>
</evidence>
<dbReference type="EMBL" id="NBNE01008114">
    <property type="protein sequence ID" value="OWY99846.1"/>
    <property type="molecule type" value="Genomic_DNA"/>
</dbReference>
<dbReference type="OrthoDB" id="127394at2759"/>
<evidence type="ECO:0000313" key="2">
    <source>
        <dbReference type="Proteomes" id="UP000198211"/>
    </source>
</evidence>
<gene>
    <name evidence="1" type="ORF">PHMEG_00029079</name>
</gene>
<proteinExistence type="predicted"/>
<protein>
    <submittedName>
        <fullName evidence="1">Uncharacterized protein</fullName>
    </submittedName>
</protein>
<keyword evidence="2" id="KW-1185">Reference proteome</keyword>
<reference evidence="2" key="1">
    <citation type="submission" date="2017-03" db="EMBL/GenBank/DDBJ databases">
        <title>Phytopthora megakarya and P. palmivora, two closely related causual agents of cacao black pod achieved similar genome size and gene model numbers by different mechanisms.</title>
        <authorList>
            <person name="Ali S."/>
            <person name="Shao J."/>
            <person name="Larry D.J."/>
            <person name="Kronmiller B."/>
            <person name="Shen D."/>
            <person name="Strem M.D."/>
            <person name="Melnick R.L."/>
            <person name="Guiltinan M.J."/>
            <person name="Tyler B.M."/>
            <person name="Meinhardt L.W."/>
            <person name="Bailey B.A."/>
        </authorList>
    </citation>
    <scope>NUCLEOTIDE SEQUENCE [LARGE SCALE GENOMIC DNA]</scope>
    <source>
        <strain evidence="2">zdho120</strain>
    </source>
</reference>
<sequence length="167" mass="18981">MQANHILFAEHLRQVFADFTLVDEVFSDFDVLTLPDGMSDSKVDGAVEFFSHFNKCTLPFSFEQTHKVWWNLTNLNQWVQDGDGYAELADPNDTVILRIRLAVFLWKTYVEGEGPLTGTYLEETGWARLQPSADEDSTIVAGILKENAEIITMRLTNKLLEDTFGTN</sequence>
<name>A0A225V551_9STRA</name>
<accession>A0A225V551</accession>
<comment type="caution">
    <text evidence="1">The sequence shown here is derived from an EMBL/GenBank/DDBJ whole genome shotgun (WGS) entry which is preliminary data.</text>
</comment>
<organism evidence="1 2">
    <name type="scientific">Phytophthora megakarya</name>
    <dbReference type="NCBI Taxonomy" id="4795"/>
    <lineage>
        <taxon>Eukaryota</taxon>
        <taxon>Sar</taxon>
        <taxon>Stramenopiles</taxon>
        <taxon>Oomycota</taxon>
        <taxon>Peronosporomycetes</taxon>
        <taxon>Peronosporales</taxon>
        <taxon>Peronosporaceae</taxon>
        <taxon>Phytophthora</taxon>
    </lineage>
</organism>